<gene>
    <name evidence="3" type="ORF">PH7735_00133</name>
</gene>
<name>A0A0N7M816_9RHOB</name>
<dbReference type="InterPro" id="IPR027417">
    <property type="entry name" value="P-loop_NTPase"/>
</dbReference>
<accession>A0A0N7M816</accession>
<proteinExistence type="predicted"/>
<sequence>MDGFRTDQDLPFDEAVLQAQPESQEFADEAEAPEFSPFGALTRIMRKRWLVLLGLIVVLGGGLGYLGFVNGSKTYSTQAILRVSAHEPGILFASGDDSKLKLFQSFVKAETTYVASSPVMERATAIIKSKMPDADDELTAKSLAESIEIKRKEALIILKTNSKDPEFAALKLNSVIQAFMDLKVETKEKLENFRANELTVREAELLAQLQDLNAQTLEAGGEFGMASLVKTHIEKVTQIESLIARQAEVKATLLAISSSADSAGSADMADQEIMRATLLDRALADLNFDKAKREAELTSLLKRYAENTPKVIEKKEEIAIISSAMADRRDQIKVLGQTGALTEGGEANQDDQMAEISALLEKVTSRLETAREEARELNRKRIELTFLEEEREELRRKLDETRHALDVIQLESRNSMPGLVDVMAFALVPQKPAEDSAKMLGAGGVVGGAVLAIILVMGYGLTYKKVRYTDDLWRHTWFMPILTTIKATATPAEIETSIHRLRNNIKLFPSRTRPDTRKARIIAVNRFDSAESGTLARKLADSFATANLRTLYIDADLQTVAPQNKAGWRDLIVGEYVQPECNEFGAEVIGAGSDARITDATVSLVALRKALSFYEKDYAVIVVNSGNLDTGLSSELFSSTADLAVSVVNVDDMRSKVNAGIDRIMSLARNGSALVFTGATGSDPAVTA</sequence>
<evidence type="ECO:0000256" key="1">
    <source>
        <dbReference type="SAM" id="Coils"/>
    </source>
</evidence>
<dbReference type="RefSeq" id="WP_058309417.1">
    <property type="nucleotide sequence ID" value="NZ_CYTW01000001.1"/>
</dbReference>
<evidence type="ECO:0000256" key="2">
    <source>
        <dbReference type="SAM" id="Phobius"/>
    </source>
</evidence>
<keyword evidence="4" id="KW-1185">Reference proteome</keyword>
<evidence type="ECO:0000313" key="4">
    <source>
        <dbReference type="Proteomes" id="UP000051870"/>
    </source>
</evidence>
<dbReference type="PANTHER" id="PTHR32309">
    <property type="entry name" value="TYROSINE-PROTEIN KINASE"/>
    <property type="match status" value="1"/>
</dbReference>
<keyword evidence="2" id="KW-1133">Transmembrane helix</keyword>
<keyword evidence="1" id="KW-0175">Coiled coil</keyword>
<dbReference type="Proteomes" id="UP000051870">
    <property type="component" value="Unassembled WGS sequence"/>
</dbReference>
<feature type="transmembrane region" description="Helical" evidence="2">
    <location>
        <begin position="439"/>
        <end position="461"/>
    </location>
</feature>
<keyword evidence="2" id="KW-0472">Membrane</keyword>
<keyword evidence="2" id="KW-0812">Transmembrane</keyword>
<evidence type="ECO:0000313" key="3">
    <source>
        <dbReference type="EMBL" id="CUJ82303.1"/>
    </source>
</evidence>
<dbReference type="Gene3D" id="3.40.50.300">
    <property type="entry name" value="P-loop containing nucleotide triphosphate hydrolases"/>
    <property type="match status" value="1"/>
</dbReference>
<organism evidence="3 4">
    <name type="scientific">Shimia thalassica</name>
    <dbReference type="NCBI Taxonomy" id="1715693"/>
    <lineage>
        <taxon>Bacteria</taxon>
        <taxon>Pseudomonadati</taxon>
        <taxon>Pseudomonadota</taxon>
        <taxon>Alphaproteobacteria</taxon>
        <taxon>Rhodobacterales</taxon>
        <taxon>Roseobacteraceae</taxon>
    </lineage>
</organism>
<dbReference type="InterPro" id="IPR050445">
    <property type="entry name" value="Bact_polysacc_biosynth/exp"/>
</dbReference>
<dbReference type="STRING" id="1715693.PH7735_00133"/>
<dbReference type="GeneID" id="83879234"/>
<dbReference type="EMBL" id="CYTW01000001">
    <property type="protein sequence ID" value="CUJ82303.1"/>
    <property type="molecule type" value="Genomic_DNA"/>
</dbReference>
<dbReference type="PANTHER" id="PTHR32309:SF31">
    <property type="entry name" value="CAPSULAR EXOPOLYSACCHARIDE FAMILY"/>
    <property type="match status" value="1"/>
</dbReference>
<dbReference type="AlphaFoldDB" id="A0A0N7M816"/>
<protein>
    <submittedName>
        <fullName evidence="3">Chain length determinant protein EpsF</fullName>
    </submittedName>
</protein>
<feature type="transmembrane region" description="Helical" evidence="2">
    <location>
        <begin position="49"/>
        <end position="68"/>
    </location>
</feature>
<feature type="coiled-coil region" evidence="1">
    <location>
        <begin position="353"/>
        <end position="411"/>
    </location>
</feature>
<reference evidence="4" key="1">
    <citation type="submission" date="2015-09" db="EMBL/GenBank/DDBJ databases">
        <authorList>
            <person name="Rodrigo-Torres Lidia"/>
            <person name="Arahal R.David."/>
        </authorList>
    </citation>
    <scope>NUCLEOTIDE SEQUENCE [LARGE SCALE GENOMIC DNA]</scope>
    <source>
        <strain evidence="4">CECT 7735</strain>
    </source>
</reference>